<reference evidence="1 2" key="1">
    <citation type="submission" date="2022-11" db="EMBL/GenBank/DDBJ databases">
        <title>Minimal conservation of predation-associated metabolite biosynthetic gene clusters underscores biosynthetic potential of Myxococcota including descriptions for ten novel species: Archangium lansinium sp. nov., Myxococcus landrumus sp. nov., Nannocystis bai.</title>
        <authorList>
            <person name="Ahearne A."/>
            <person name="Stevens C."/>
            <person name="Dowd S."/>
        </authorList>
    </citation>
    <scope>NUCLEOTIDE SEQUENCE [LARGE SCALE GENOMIC DNA]</scope>
    <source>
        <strain evidence="1 2">RJM3</strain>
    </source>
</reference>
<proteinExistence type="predicted"/>
<evidence type="ECO:0000313" key="1">
    <source>
        <dbReference type="EMBL" id="MDC0746536.1"/>
    </source>
</evidence>
<evidence type="ECO:0000313" key="2">
    <source>
        <dbReference type="Proteomes" id="UP001221411"/>
    </source>
</evidence>
<name>A0ABT5EXK8_9BACT</name>
<gene>
    <name evidence="1" type="ORF">POL67_34735</name>
</gene>
<dbReference type="PROSITE" id="PS51257">
    <property type="entry name" value="PROKAR_LIPOPROTEIN"/>
    <property type="match status" value="1"/>
</dbReference>
<dbReference type="RefSeq" id="WP_271924914.1">
    <property type="nucleotide sequence ID" value="NZ_JAQNDO010000001.1"/>
</dbReference>
<accession>A0ABT5EXK8</accession>
<keyword evidence="2" id="KW-1185">Reference proteome</keyword>
<organism evidence="1 2">
    <name type="scientific">Polyangium mundeleinium</name>
    <dbReference type="NCBI Taxonomy" id="2995306"/>
    <lineage>
        <taxon>Bacteria</taxon>
        <taxon>Pseudomonadati</taxon>
        <taxon>Myxococcota</taxon>
        <taxon>Polyangia</taxon>
        <taxon>Polyangiales</taxon>
        <taxon>Polyangiaceae</taxon>
        <taxon>Polyangium</taxon>
    </lineage>
</organism>
<protein>
    <submittedName>
        <fullName evidence="1">Uncharacterized protein</fullName>
    </submittedName>
</protein>
<dbReference type="EMBL" id="JAQNDO010000001">
    <property type="protein sequence ID" value="MDC0746536.1"/>
    <property type="molecule type" value="Genomic_DNA"/>
</dbReference>
<dbReference type="Proteomes" id="UP001221411">
    <property type="component" value="Unassembled WGS sequence"/>
</dbReference>
<comment type="caution">
    <text evidence="1">The sequence shown here is derived from an EMBL/GenBank/DDBJ whole genome shotgun (WGS) entry which is preliminary data.</text>
</comment>
<sequence>MAEKWRLFAELDAPAAACEPCACGPSTGACKALPEKFEIRAGACGESGAASLPFDAPAGWDGSCTSDNALPAGAQCGGEPCAQSVWVSPLPGPTNEEGCSPKSETPAFTKTREWKLAGLACMNNTDDDACAPNDAGTRYCVSDPGPGFLQCVVREGTDAPCPDNYNWARYEMYPEDAVIDERACEECECGPPEGSACTASVHLYEGPVCSSQSEQFGMVSPHDQCQNIGPPGHALAGKAITDLDYVPGTCAATGGAPKGEAKKDTTRAVTFCCLYPFYLIN</sequence>